<evidence type="ECO:0000256" key="2">
    <source>
        <dbReference type="PIRSR" id="PIRSR015753-2"/>
    </source>
</evidence>
<dbReference type="PANTHER" id="PTHR32419:SF6">
    <property type="entry name" value="GLUTATHIONE S-TRANSFERASE OMEGA-LIKE 1-RELATED"/>
    <property type="match status" value="1"/>
</dbReference>
<name>A0AAW1PP34_9CHLO</name>
<feature type="site" description="Lowers pKa of active site Cys" evidence="3">
    <location>
        <position position="281"/>
    </location>
</feature>
<dbReference type="PANTHER" id="PTHR32419">
    <property type="entry name" value="GLUTATHIONYL-HYDROQUINONE REDUCTASE"/>
    <property type="match status" value="1"/>
</dbReference>
<dbReference type="AlphaFoldDB" id="A0AAW1PP34"/>
<dbReference type="CDD" id="cd03190">
    <property type="entry name" value="GST_C_Omega_like"/>
    <property type="match status" value="1"/>
</dbReference>
<feature type="domain" description="GST C-terminal" evidence="4">
    <location>
        <begin position="200"/>
        <end position="332"/>
    </location>
</feature>
<dbReference type="InterPro" id="IPR047047">
    <property type="entry name" value="GST_Omega-like_C"/>
</dbReference>
<dbReference type="SUPFAM" id="SSF47616">
    <property type="entry name" value="GST C-terminal domain-like"/>
    <property type="match status" value="1"/>
</dbReference>
<evidence type="ECO:0000313" key="5">
    <source>
        <dbReference type="EMBL" id="KAK9809858.1"/>
    </source>
</evidence>
<dbReference type="InterPro" id="IPR010987">
    <property type="entry name" value="Glutathione-S-Trfase_C-like"/>
</dbReference>
<feature type="active site" description="Proton donor/acceptor" evidence="1">
    <location>
        <position position="223"/>
    </location>
</feature>
<dbReference type="PROSITE" id="PS50405">
    <property type="entry name" value="GST_CTER"/>
    <property type="match status" value="1"/>
</dbReference>
<dbReference type="InterPro" id="IPR004045">
    <property type="entry name" value="Glutathione_S-Trfase_N"/>
</dbReference>
<dbReference type="Proteomes" id="UP001489004">
    <property type="component" value="Unassembled WGS sequence"/>
</dbReference>
<dbReference type="SFLD" id="SFLDG01148">
    <property type="entry name" value="Xi_(cytGST)"/>
    <property type="match status" value="1"/>
</dbReference>
<protein>
    <recommendedName>
        <fullName evidence="4">GST C-terminal domain-containing protein</fullName>
    </recommendedName>
</protein>
<dbReference type="Gene3D" id="3.40.30.10">
    <property type="entry name" value="Glutaredoxin"/>
    <property type="match status" value="1"/>
</dbReference>
<accession>A0AAW1PP34</accession>
<gene>
    <name evidence="5" type="ORF">WJX72_000438</name>
</gene>
<proteinExistence type="predicted"/>
<dbReference type="Pfam" id="PF13410">
    <property type="entry name" value="GST_C_2"/>
    <property type="match status" value="1"/>
</dbReference>
<feature type="binding site" evidence="2">
    <location>
        <position position="131"/>
    </location>
    <ligand>
        <name>glutathione</name>
        <dbReference type="ChEBI" id="CHEBI:57925"/>
    </ligand>
</feature>
<evidence type="ECO:0000256" key="1">
    <source>
        <dbReference type="PIRSR" id="PIRSR015753-1"/>
    </source>
</evidence>
<feature type="active site" description="Nucleophile" evidence="1">
    <location>
        <position position="95"/>
    </location>
</feature>
<dbReference type="EMBL" id="JALJOR010000010">
    <property type="protein sequence ID" value="KAK9809858.1"/>
    <property type="molecule type" value="Genomic_DNA"/>
</dbReference>
<dbReference type="Pfam" id="PF13409">
    <property type="entry name" value="GST_N_2"/>
    <property type="match status" value="1"/>
</dbReference>
<sequence>MGSSTSKRRDPVLSPKAAGGLNILEWTGGLVSQGLLVKGAKTGWRLAWETMMRELAPQTADGSYSRPTATFTSRIGSAGFPAESGRYHLYVGNACPWCHRVLLALVLRGLTGHVTFSWLTDDPERASRGGWVFDQPDPVFGRRDLREVYDTASPGYRGRCTAPLLVDKIARRIVNNESSQILQMLNALQLPGCTPVELYPRELAMQIDAVNDLVYDKINNGVYKSGFATTQAAYERAQRELYEALDIVEERLARHRFLVGDRFTDADLRLFPTIIRFDAVYATLFKCCQRRVADYPNLSAWLHDVWQIQVGAPGSMQVRDTIDIDDARCSYFNSLFPLNPGGIVPTGPTLRELDLDHDVQRGTHCMSSIFHTREAGGLAESYAR</sequence>
<comment type="caution">
    <text evidence="5">The sequence shown here is derived from an EMBL/GenBank/DDBJ whole genome shotgun (WGS) entry which is preliminary data.</text>
</comment>
<evidence type="ECO:0000313" key="6">
    <source>
        <dbReference type="Proteomes" id="UP001489004"/>
    </source>
</evidence>
<dbReference type="InterPro" id="IPR040079">
    <property type="entry name" value="Glutathione_S-Trfase"/>
</dbReference>
<reference evidence="5 6" key="1">
    <citation type="journal article" date="2024" name="Nat. Commun.">
        <title>Phylogenomics reveals the evolutionary origins of lichenization in chlorophyte algae.</title>
        <authorList>
            <person name="Puginier C."/>
            <person name="Libourel C."/>
            <person name="Otte J."/>
            <person name="Skaloud P."/>
            <person name="Haon M."/>
            <person name="Grisel S."/>
            <person name="Petersen M."/>
            <person name="Berrin J.G."/>
            <person name="Delaux P.M."/>
            <person name="Dal Grande F."/>
            <person name="Keller J."/>
        </authorList>
    </citation>
    <scope>NUCLEOTIDE SEQUENCE [LARGE SCALE GENOMIC DNA]</scope>
    <source>
        <strain evidence="5 6">SAG 2043</strain>
    </source>
</reference>
<organism evidence="5 6">
    <name type="scientific">[Myrmecia] bisecta</name>
    <dbReference type="NCBI Taxonomy" id="41462"/>
    <lineage>
        <taxon>Eukaryota</taxon>
        <taxon>Viridiplantae</taxon>
        <taxon>Chlorophyta</taxon>
        <taxon>core chlorophytes</taxon>
        <taxon>Trebouxiophyceae</taxon>
        <taxon>Trebouxiales</taxon>
        <taxon>Trebouxiaceae</taxon>
        <taxon>Myrmecia</taxon>
    </lineage>
</organism>
<dbReference type="PIRSF" id="PIRSF015753">
    <property type="entry name" value="GST"/>
    <property type="match status" value="1"/>
</dbReference>
<dbReference type="SFLD" id="SFLDG01206">
    <property type="entry name" value="Xi.1"/>
    <property type="match status" value="1"/>
</dbReference>
<feature type="site" description="Lowers pKa of active site Cys" evidence="3">
    <location>
        <position position="331"/>
    </location>
</feature>
<dbReference type="InterPro" id="IPR016639">
    <property type="entry name" value="GST_Omega/GSH"/>
</dbReference>
<evidence type="ECO:0000256" key="3">
    <source>
        <dbReference type="PIRSR" id="PIRSR015753-3"/>
    </source>
</evidence>
<dbReference type="InterPro" id="IPR036282">
    <property type="entry name" value="Glutathione-S-Trfase_C_sf"/>
</dbReference>
<dbReference type="GO" id="GO:0004364">
    <property type="term" value="F:glutathione transferase activity"/>
    <property type="evidence" value="ECO:0007669"/>
    <property type="project" value="InterPro"/>
</dbReference>
<dbReference type="SUPFAM" id="SSF52833">
    <property type="entry name" value="Thioredoxin-like"/>
    <property type="match status" value="1"/>
</dbReference>
<dbReference type="GO" id="GO:0005737">
    <property type="term" value="C:cytoplasm"/>
    <property type="evidence" value="ECO:0007669"/>
    <property type="project" value="TreeGrafter"/>
</dbReference>
<dbReference type="InterPro" id="IPR036249">
    <property type="entry name" value="Thioredoxin-like_sf"/>
</dbReference>
<keyword evidence="6" id="KW-1185">Reference proteome</keyword>
<dbReference type="SFLD" id="SFLDS00019">
    <property type="entry name" value="Glutathione_Transferase_(cytos"/>
    <property type="match status" value="1"/>
</dbReference>
<dbReference type="Gene3D" id="1.20.1050.10">
    <property type="match status" value="1"/>
</dbReference>
<feature type="binding site" evidence="2">
    <location>
        <begin position="177"/>
        <end position="178"/>
    </location>
    <ligand>
        <name>glutathione</name>
        <dbReference type="ChEBI" id="CHEBI:57925"/>
    </ligand>
</feature>
<evidence type="ECO:0000259" key="4">
    <source>
        <dbReference type="PROSITE" id="PS50405"/>
    </source>
</evidence>